<keyword evidence="1 2" id="KW-0732">Signal</keyword>
<dbReference type="RefSeq" id="WP_146784573.1">
    <property type="nucleotide sequence ID" value="NZ_BAABIO010000002.1"/>
</dbReference>
<dbReference type="InterPro" id="IPR052037">
    <property type="entry name" value="LPS_export_LptA"/>
</dbReference>
<gene>
    <name evidence="4" type="ORF">FSB75_06635</name>
</gene>
<keyword evidence="5" id="KW-1185">Reference proteome</keyword>
<feature type="signal peptide" evidence="2">
    <location>
        <begin position="1"/>
        <end position="21"/>
    </location>
</feature>
<dbReference type="GO" id="GO:0009279">
    <property type="term" value="C:cell outer membrane"/>
    <property type="evidence" value="ECO:0007669"/>
    <property type="project" value="TreeGrafter"/>
</dbReference>
<accession>A0A5B8UG10</accession>
<sequence>MKYRHCFFFFLLSFFCVCTHAQVSVGDTTDVVEILQSRKLEFKKLPDGTQVQILAGNVKLKQAGTLFTCDSCVLNDAAKTFLAFGHVHINDGDTSQVWSNNLRYLYGNKYAYLTGNVKLTDGRGTLTTNNLEYDVARKIGTYKGGGKVVNKRTTVTSEEGVYYADIKDVYFKKNVLMKDPANTIKTDSILYNTEMRTARFISRTVITDTSGRRIVTTEGDYDEKTGRTNFTQRTTIVDKSLTVTGDEIKSDDSTGIVQIRGRGVLIDTAKKIVILANSIFANKKTEAFLATQKPLMIIKQEKDSIYIAADTLFSARLSDLYVDTSKKAAKPKPNDSTNRYFEAYRNVRVFSDSVQAVSDSLFYSFKDSVFRLYQNPVVWSRKTQITGDTIYLHTKNKKPTFIKVIEKSFMVSEVQPTVYNQIKSTNMDGYFTDGALDSVKARGAAESVYFIQNQDSAFSSVNQTKSDRIDIYFDSGELHKVVLRSSVQGTMYPIKQKEPSQMHLENFQWLDKRRPKTKYELFE</sequence>
<evidence type="ECO:0000259" key="3">
    <source>
        <dbReference type="Pfam" id="PF13100"/>
    </source>
</evidence>
<dbReference type="GO" id="GO:0030288">
    <property type="term" value="C:outer membrane-bounded periplasmic space"/>
    <property type="evidence" value="ECO:0007669"/>
    <property type="project" value="TreeGrafter"/>
</dbReference>
<dbReference type="Proteomes" id="UP000321204">
    <property type="component" value="Chromosome"/>
</dbReference>
<feature type="chain" id="PRO_5022813923" evidence="2">
    <location>
        <begin position="22"/>
        <end position="523"/>
    </location>
</feature>
<evidence type="ECO:0000313" key="5">
    <source>
        <dbReference type="Proteomes" id="UP000321204"/>
    </source>
</evidence>
<reference evidence="4 5" key="1">
    <citation type="journal article" date="2015" name="Int. J. Syst. Evol. Microbiol.">
        <title>Flavisolibacter ginsenosidimutans sp. nov., with ginsenoside-converting activity isolated from soil used for cultivating ginseng.</title>
        <authorList>
            <person name="Zhao Y."/>
            <person name="Liu Q."/>
            <person name="Kang M.S."/>
            <person name="Jin F."/>
            <person name="Yu H."/>
            <person name="Im W.T."/>
        </authorList>
    </citation>
    <scope>NUCLEOTIDE SEQUENCE [LARGE SCALE GENOMIC DNA]</scope>
    <source>
        <strain evidence="4 5">Gsoil 636</strain>
    </source>
</reference>
<protein>
    <submittedName>
        <fullName evidence="4">OstA family protein</fullName>
    </submittedName>
</protein>
<proteinExistence type="predicted"/>
<dbReference type="GO" id="GO:0017089">
    <property type="term" value="F:glycolipid transfer activity"/>
    <property type="evidence" value="ECO:0007669"/>
    <property type="project" value="TreeGrafter"/>
</dbReference>
<dbReference type="Gene3D" id="2.60.450.10">
    <property type="entry name" value="Lipopolysaccharide (LPS) transport protein A like domain"/>
    <property type="match status" value="2"/>
</dbReference>
<name>A0A5B8UG10_9BACT</name>
<dbReference type="KEGG" id="fgg:FSB75_06635"/>
<evidence type="ECO:0000256" key="2">
    <source>
        <dbReference type="SAM" id="SignalP"/>
    </source>
</evidence>
<dbReference type="OrthoDB" id="9805931at2"/>
<evidence type="ECO:0000256" key="1">
    <source>
        <dbReference type="ARBA" id="ARBA00022729"/>
    </source>
</evidence>
<dbReference type="GO" id="GO:0015920">
    <property type="term" value="P:lipopolysaccharide transport"/>
    <property type="evidence" value="ECO:0007669"/>
    <property type="project" value="TreeGrafter"/>
</dbReference>
<dbReference type="EMBL" id="CP042433">
    <property type="protein sequence ID" value="QEC55587.1"/>
    <property type="molecule type" value="Genomic_DNA"/>
</dbReference>
<dbReference type="PANTHER" id="PTHR36504:SF1">
    <property type="entry name" value="LIPOPOLYSACCHARIDE EXPORT SYSTEM PROTEIN LPTA"/>
    <property type="match status" value="1"/>
</dbReference>
<evidence type="ECO:0000313" key="4">
    <source>
        <dbReference type="EMBL" id="QEC55587.1"/>
    </source>
</evidence>
<organism evidence="4 5">
    <name type="scientific">Flavisolibacter ginsenosidimutans</name>
    <dbReference type="NCBI Taxonomy" id="661481"/>
    <lineage>
        <taxon>Bacteria</taxon>
        <taxon>Pseudomonadati</taxon>
        <taxon>Bacteroidota</taxon>
        <taxon>Chitinophagia</taxon>
        <taxon>Chitinophagales</taxon>
        <taxon>Chitinophagaceae</taxon>
        <taxon>Flavisolibacter</taxon>
    </lineage>
</organism>
<feature type="domain" description="Organic solvent tolerance-like N-terminal" evidence="3">
    <location>
        <begin position="31"/>
        <end position="187"/>
    </location>
</feature>
<dbReference type="AlphaFoldDB" id="A0A5B8UG10"/>
<dbReference type="Pfam" id="PF13100">
    <property type="entry name" value="OstA_2"/>
    <property type="match status" value="1"/>
</dbReference>
<dbReference type="InterPro" id="IPR005653">
    <property type="entry name" value="OstA-like_N"/>
</dbReference>
<dbReference type="PANTHER" id="PTHR36504">
    <property type="entry name" value="LIPOPOLYSACCHARIDE EXPORT SYSTEM PROTEIN LPTA"/>
    <property type="match status" value="1"/>
</dbReference>